<dbReference type="RefSeq" id="XP_040478627.1">
    <property type="nucleotide sequence ID" value="XM_040622693.1"/>
</dbReference>
<feature type="region of interest" description="Disordered" evidence="1">
    <location>
        <begin position="112"/>
        <end position="159"/>
    </location>
</feature>
<evidence type="ECO:0000313" key="3">
    <source>
        <dbReference type="RefSeq" id="XP_040478627.1"/>
    </source>
</evidence>
<feature type="region of interest" description="Disordered" evidence="1">
    <location>
        <begin position="62"/>
        <end position="100"/>
    </location>
</feature>
<keyword evidence="2" id="KW-1185">Reference proteome</keyword>
<organism evidence="2 3">
    <name type="scientific">Ursus maritimus</name>
    <name type="common">Polar bear</name>
    <name type="synonym">Thalarctos maritimus</name>
    <dbReference type="NCBI Taxonomy" id="29073"/>
    <lineage>
        <taxon>Eukaryota</taxon>
        <taxon>Metazoa</taxon>
        <taxon>Chordata</taxon>
        <taxon>Craniata</taxon>
        <taxon>Vertebrata</taxon>
        <taxon>Euteleostomi</taxon>
        <taxon>Mammalia</taxon>
        <taxon>Eutheria</taxon>
        <taxon>Laurasiatheria</taxon>
        <taxon>Carnivora</taxon>
        <taxon>Caniformia</taxon>
        <taxon>Ursidae</taxon>
        <taxon>Ursus</taxon>
    </lineage>
</organism>
<dbReference type="GeneID" id="121100788"/>
<evidence type="ECO:0000256" key="1">
    <source>
        <dbReference type="SAM" id="MobiDB-lite"/>
    </source>
</evidence>
<proteinExistence type="predicted"/>
<accession>A0A8M1F9S9</accession>
<evidence type="ECO:0000313" key="2">
    <source>
        <dbReference type="Proteomes" id="UP000261680"/>
    </source>
</evidence>
<dbReference type="KEGG" id="umr:121100788"/>
<feature type="compositionally biased region" description="Gly residues" evidence="1">
    <location>
        <begin position="223"/>
        <end position="235"/>
    </location>
</feature>
<name>A0A8M1F9S9_URSMA</name>
<feature type="compositionally biased region" description="Low complexity" evidence="1">
    <location>
        <begin position="112"/>
        <end position="122"/>
    </location>
</feature>
<feature type="compositionally biased region" description="Basic residues" evidence="1">
    <location>
        <begin position="131"/>
        <end position="145"/>
    </location>
</feature>
<reference evidence="3" key="1">
    <citation type="submission" date="2025-08" db="UniProtKB">
        <authorList>
            <consortium name="RefSeq"/>
        </authorList>
    </citation>
    <scope>IDENTIFICATION</scope>
    <source>
        <tissue evidence="3">Whole blood</tissue>
    </source>
</reference>
<dbReference type="Proteomes" id="UP000261680">
    <property type="component" value="Unplaced"/>
</dbReference>
<sequence>MPAAGPLSPGSALQKRLLVTGRERRQPRAHALPPPPGHTHTPGPAAAAYLPRRPASFLCGAQAAAAASDAPLTRPRPARRSRSELGASNPLARRPRRDRRFLQLRSSCSRLLSVSPQLQRRVPAPPPARPRAPRPRARANQRARLRPSPLAPRPPPLPLTVPAREPCGRRGGAPALRTLPAAGLAFRPRQRGCPGPPGRALPPRWSALPLRPPAAYAAAGVSGTRGGGAGKGGGRVQTQRPRL</sequence>
<feature type="compositionally biased region" description="Pro residues" evidence="1">
    <location>
        <begin position="149"/>
        <end position="159"/>
    </location>
</feature>
<dbReference type="AlphaFoldDB" id="A0A8M1F9S9"/>
<gene>
    <name evidence="3" type="primary">LOC121100788</name>
</gene>
<protein>
    <submittedName>
        <fullName evidence="3">Translation initiation factor IF-2-like</fullName>
    </submittedName>
</protein>
<feature type="region of interest" description="Disordered" evidence="1">
    <location>
        <begin position="1"/>
        <end position="47"/>
    </location>
</feature>
<feature type="region of interest" description="Disordered" evidence="1">
    <location>
        <begin position="218"/>
        <end position="243"/>
    </location>
</feature>
<feature type="region of interest" description="Disordered" evidence="1">
    <location>
        <begin position="171"/>
        <end position="206"/>
    </location>
</feature>
<feature type="compositionally biased region" description="Low complexity" evidence="1">
    <location>
        <begin position="38"/>
        <end position="47"/>
    </location>
</feature>